<dbReference type="Proteomes" id="UP000216947">
    <property type="component" value="Unassembled WGS sequence"/>
</dbReference>
<reference evidence="2" key="1">
    <citation type="submission" date="2017-05" db="EMBL/GenBank/DDBJ databases">
        <title>Complete and WGS of Bordetella genogroups.</title>
        <authorList>
            <person name="Spilker T."/>
            <person name="Lipuma J."/>
        </authorList>
    </citation>
    <scope>NUCLEOTIDE SEQUENCE [LARGE SCALE GENOMIC DNA]</scope>
    <source>
        <strain evidence="2">AU18089</strain>
    </source>
</reference>
<organism evidence="1 2">
    <name type="scientific">Bordetella genomosp. 7</name>
    <dbReference type="NCBI Taxonomy" id="1416805"/>
    <lineage>
        <taxon>Bacteria</taxon>
        <taxon>Pseudomonadati</taxon>
        <taxon>Pseudomonadota</taxon>
        <taxon>Betaproteobacteria</taxon>
        <taxon>Burkholderiales</taxon>
        <taxon>Alcaligenaceae</taxon>
        <taxon>Bordetella</taxon>
    </lineage>
</organism>
<dbReference type="EMBL" id="NEVK01000004">
    <property type="protein sequence ID" value="OZI22412.1"/>
    <property type="molecule type" value="Genomic_DNA"/>
</dbReference>
<dbReference type="AlphaFoldDB" id="A0A261RCK4"/>
<dbReference type="RefSeq" id="WP_094796467.1">
    <property type="nucleotide sequence ID" value="NZ_NEVK01000004.1"/>
</dbReference>
<proteinExistence type="predicted"/>
<comment type="caution">
    <text evidence="1">The sequence shown here is derived from an EMBL/GenBank/DDBJ whole genome shotgun (WGS) entry which is preliminary data.</text>
</comment>
<keyword evidence="2" id="KW-1185">Reference proteome</keyword>
<evidence type="ECO:0000313" key="1">
    <source>
        <dbReference type="EMBL" id="OZI22412.1"/>
    </source>
</evidence>
<dbReference type="SUPFAM" id="SSF55729">
    <property type="entry name" value="Acyl-CoA N-acyltransferases (Nat)"/>
    <property type="match status" value="1"/>
</dbReference>
<evidence type="ECO:0000313" key="2">
    <source>
        <dbReference type="Proteomes" id="UP000216947"/>
    </source>
</evidence>
<gene>
    <name evidence="1" type="ORF">CAL19_07675</name>
</gene>
<accession>A0A261RCK4</accession>
<name>A0A261RCK4_9BORD</name>
<protein>
    <submittedName>
        <fullName evidence="1">Uncharacterized protein</fullName>
    </submittedName>
</protein>
<sequence length="291" mass="32414">MTPFDLLMAAYYRAVDPVLTRLRKPARLRGWPAELPLPVLPLAVRARMAHGKAAQQALRRFLRVARRYDMRTADEPITAGASRAAPMMLDLSRCGSRAGFEALLRQRSRRTLPKIRHAQRLGYLAERFALPMHVHDVHAVKTSMAVRSGGPVLARWLLKPAHIASPASGPMPVPVPACATHWTTWWGVFLPEPGHHNGALRTDRRLVAYVKLTRCADVVHYLDIMGHKDHLPHGVMPFMHAAIVNWLLDAAEPCAAGVRAVWYGALEHGGPGLLTWKKRAGFEPVRVMLLP</sequence>
<dbReference type="InterPro" id="IPR016181">
    <property type="entry name" value="Acyl_CoA_acyltransferase"/>
</dbReference>